<evidence type="ECO:0000256" key="2">
    <source>
        <dbReference type="ARBA" id="ARBA00022723"/>
    </source>
</evidence>
<dbReference type="PANTHER" id="PTHR30471">
    <property type="entry name" value="DNA REPAIR PROTEIN RADC"/>
    <property type="match status" value="1"/>
</dbReference>
<evidence type="ECO:0000256" key="5">
    <source>
        <dbReference type="ARBA" id="ARBA00023049"/>
    </source>
</evidence>
<dbReference type="GO" id="GO:0008237">
    <property type="term" value="F:metallopeptidase activity"/>
    <property type="evidence" value="ECO:0007669"/>
    <property type="project" value="UniProtKB-KW"/>
</dbReference>
<keyword evidence="3" id="KW-0378">Hydrolase</keyword>
<feature type="non-terminal residue" evidence="7">
    <location>
        <position position="201"/>
    </location>
</feature>
<sequence>MGTEDQAGHRERLREKFLKSGLKGFHDYEIVELLLTLGTPRRDCKQQAKEAIEKFKNLRGVLAAPPEELQEIKGIGPTHVFIIKFMQELGEQFLKEQILDKEFLHSSQEVSNYLRHSMRDLKKETFKVMFLTAQNQVIAVDDLFEGTLTASAVYPREIIKSAIKHNAAALIFAHNHPSGDPAPSDNDKQITRDLVFAEGRI</sequence>
<evidence type="ECO:0000313" key="7">
    <source>
        <dbReference type="EMBL" id="GAI00903.1"/>
    </source>
</evidence>
<proteinExistence type="predicted"/>
<reference evidence="7" key="1">
    <citation type="journal article" date="2014" name="Front. Microbiol.">
        <title>High frequency of phylogenetically diverse reductive dehalogenase-homologous genes in deep subseafloor sedimentary metagenomes.</title>
        <authorList>
            <person name="Kawai M."/>
            <person name="Futagami T."/>
            <person name="Toyoda A."/>
            <person name="Takaki Y."/>
            <person name="Nishi S."/>
            <person name="Hori S."/>
            <person name="Arai W."/>
            <person name="Tsubouchi T."/>
            <person name="Morono Y."/>
            <person name="Uchiyama I."/>
            <person name="Ito T."/>
            <person name="Fujiyama A."/>
            <person name="Inagaki F."/>
            <person name="Takami H."/>
        </authorList>
    </citation>
    <scope>NUCLEOTIDE SEQUENCE</scope>
    <source>
        <strain evidence="7">Expedition CK06-06</strain>
    </source>
</reference>
<dbReference type="PROSITE" id="PS01302">
    <property type="entry name" value="UPF0758"/>
    <property type="match status" value="1"/>
</dbReference>
<dbReference type="InterPro" id="IPR001405">
    <property type="entry name" value="UPF0758"/>
</dbReference>
<keyword evidence="2" id="KW-0479">Metal-binding</keyword>
<dbReference type="EMBL" id="BARV01001863">
    <property type="protein sequence ID" value="GAI00903.1"/>
    <property type="molecule type" value="Genomic_DNA"/>
</dbReference>
<dbReference type="InterPro" id="IPR046778">
    <property type="entry name" value="UPF0758_N"/>
</dbReference>
<protein>
    <recommendedName>
        <fullName evidence="6">MPN domain-containing protein</fullName>
    </recommendedName>
</protein>
<feature type="domain" description="MPN" evidence="6">
    <location>
        <begin position="103"/>
        <end position="201"/>
    </location>
</feature>
<dbReference type="InterPro" id="IPR010994">
    <property type="entry name" value="RuvA_2-like"/>
</dbReference>
<organism evidence="7">
    <name type="scientific">marine sediment metagenome</name>
    <dbReference type="NCBI Taxonomy" id="412755"/>
    <lineage>
        <taxon>unclassified sequences</taxon>
        <taxon>metagenomes</taxon>
        <taxon>ecological metagenomes</taxon>
    </lineage>
</organism>
<dbReference type="PROSITE" id="PS50249">
    <property type="entry name" value="MPN"/>
    <property type="match status" value="1"/>
</dbReference>
<dbReference type="Pfam" id="PF04002">
    <property type="entry name" value="RadC"/>
    <property type="match status" value="1"/>
</dbReference>
<dbReference type="CDD" id="cd08071">
    <property type="entry name" value="MPN_DUF2466"/>
    <property type="match status" value="1"/>
</dbReference>
<dbReference type="GO" id="GO:0046872">
    <property type="term" value="F:metal ion binding"/>
    <property type="evidence" value="ECO:0007669"/>
    <property type="project" value="UniProtKB-KW"/>
</dbReference>
<comment type="caution">
    <text evidence="7">The sequence shown here is derived from an EMBL/GenBank/DDBJ whole genome shotgun (WGS) entry which is preliminary data.</text>
</comment>
<evidence type="ECO:0000259" key="6">
    <source>
        <dbReference type="PROSITE" id="PS50249"/>
    </source>
</evidence>
<accession>X1K2Z4</accession>
<dbReference type="AlphaFoldDB" id="X1K2Z4"/>
<dbReference type="SUPFAM" id="SSF47781">
    <property type="entry name" value="RuvA domain 2-like"/>
    <property type="match status" value="1"/>
</dbReference>
<keyword evidence="4" id="KW-0862">Zinc</keyword>
<keyword evidence="1" id="KW-0645">Protease</keyword>
<dbReference type="GO" id="GO:0006508">
    <property type="term" value="P:proteolysis"/>
    <property type="evidence" value="ECO:0007669"/>
    <property type="project" value="UniProtKB-KW"/>
</dbReference>
<evidence type="ECO:0000256" key="4">
    <source>
        <dbReference type="ARBA" id="ARBA00022833"/>
    </source>
</evidence>
<dbReference type="InterPro" id="IPR025657">
    <property type="entry name" value="RadC_JAB"/>
</dbReference>
<evidence type="ECO:0000256" key="3">
    <source>
        <dbReference type="ARBA" id="ARBA00022801"/>
    </source>
</evidence>
<dbReference type="InterPro" id="IPR037518">
    <property type="entry name" value="MPN"/>
</dbReference>
<dbReference type="Gene3D" id="3.40.140.10">
    <property type="entry name" value="Cytidine Deaminase, domain 2"/>
    <property type="match status" value="1"/>
</dbReference>
<dbReference type="Pfam" id="PF20582">
    <property type="entry name" value="UPF0758_N"/>
    <property type="match status" value="1"/>
</dbReference>
<evidence type="ECO:0000256" key="1">
    <source>
        <dbReference type="ARBA" id="ARBA00022670"/>
    </source>
</evidence>
<gene>
    <name evidence="7" type="ORF">S06H3_05113</name>
</gene>
<keyword evidence="5" id="KW-0482">Metalloprotease</keyword>
<dbReference type="NCBIfam" id="TIGR00608">
    <property type="entry name" value="radc"/>
    <property type="match status" value="1"/>
</dbReference>
<dbReference type="NCBIfam" id="NF000642">
    <property type="entry name" value="PRK00024.1"/>
    <property type="match status" value="1"/>
</dbReference>
<dbReference type="InterPro" id="IPR020891">
    <property type="entry name" value="UPF0758_CS"/>
</dbReference>
<dbReference type="PANTHER" id="PTHR30471:SF3">
    <property type="entry name" value="UPF0758 PROTEIN YEES-RELATED"/>
    <property type="match status" value="1"/>
</dbReference>
<name>X1K2Z4_9ZZZZ</name>